<keyword evidence="6" id="KW-1133">Transmembrane helix</keyword>
<dbReference type="InterPro" id="IPR012955">
    <property type="entry name" value="CASP_C"/>
</dbReference>
<feature type="coiled-coil region" evidence="10">
    <location>
        <begin position="119"/>
        <end position="177"/>
    </location>
</feature>
<keyword evidence="8 10" id="KW-0175">Coiled coil</keyword>
<evidence type="ECO:0000313" key="14">
    <source>
        <dbReference type="Ensembl" id="ENSOKIP00005091671.1"/>
    </source>
</evidence>
<evidence type="ECO:0000256" key="2">
    <source>
        <dbReference type="ARBA" id="ARBA00006415"/>
    </source>
</evidence>
<evidence type="ECO:0000256" key="8">
    <source>
        <dbReference type="ARBA" id="ARBA00023054"/>
    </source>
</evidence>
<name>A0A8C7JRH9_ONCKI</name>
<reference evidence="14" key="1">
    <citation type="submission" date="2025-08" db="UniProtKB">
        <authorList>
            <consortium name="Ensembl"/>
        </authorList>
    </citation>
    <scope>IDENTIFICATION</scope>
</reference>
<dbReference type="Proteomes" id="UP000694557">
    <property type="component" value="Unassembled WGS sequence"/>
</dbReference>
<keyword evidence="9" id="KW-0472">Membrane</keyword>
<dbReference type="PANTHER" id="PTHR14043">
    <property type="entry name" value="CCAAT DISPLACEMENT PROTEIN-RELATED"/>
    <property type="match status" value="1"/>
</dbReference>
<dbReference type="GO" id="GO:0000139">
    <property type="term" value="C:Golgi membrane"/>
    <property type="evidence" value="ECO:0007669"/>
    <property type="project" value="UniProtKB-SubCell"/>
</dbReference>
<feature type="domain" description="CASP C-terminal" evidence="12">
    <location>
        <begin position="369"/>
        <end position="472"/>
    </location>
</feature>
<dbReference type="GO" id="GO:0006891">
    <property type="term" value="P:intra-Golgi vesicle-mediated transport"/>
    <property type="evidence" value="ECO:0007669"/>
    <property type="project" value="InterPro"/>
</dbReference>
<keyword evidence="7" id="KW-0333">Golgi apparatus</keyword>
<reference evidence="14" key="2">
    <citation type="submission" date="2025-09" db="UniProtKB">
        <authorList>
            <consortium name="Ensembl"/>
        </authorList>
    </citation>
    <scope>IDENTIFICATION</scope>
</reference>
<dbReference type="Pfam" id="PF08172">
    <property type="entry name" value="CASP_C"/>
    <property type="match status" value="1"/>
</dbReference>
<keyword evidence="5" id="KW-0812">Transmembrane</keyword>
<evidence type="ECO:0000256" key="3">
    <source>
        <dbReference type="ARBA" id="ARBA00018691"/>
    </source>
</evidence>
<evidence type="ECO:0000256" key="4">
    <source>
        <dbReference type="ARBA" id="ARBA00022448"/>
    </source>
</evidence>
<accession>A0A8C7JRH9</accession>
<dbReference type="AlphaFoldDB" id="A0A8C7JRH9"/>
<evidence type="ECO:0000256" key="1">
    <source>
        <dbReference type="ARBA" id="ARBA00004409"/>
    </source>
</evidence>
<dbReference type="Ensembl" id="ENSOKIT00005097934.1">
    <property type="protein sequence ID" value="ENSOKIP00005091671.1"/>
    <property type="gene ID" value="ENSOKIG00005039677.1"/>
</dbReference>
<organism evidence="14 15">
    <name type="scientific">Oncorhynchus kisutch</name>
    <name type="common">Coho salmon</name>
    <name type="synonym">Salmo kisutch</name>
    <dbReference type="NCBI Taxonomy" id="8019"/>
    <lineage>
        <taxon>Eukaryota</taxon>
        <taxon>Metazoa</taxon>
        <taxon>Chordata</taxon>
        <taxon>Craniata</taxon>
        <taxon>Vertebrata</taxon>
        <taxon>Euteleostomi</taxon>
        <taxon>Actinopterygii</taxon>
        <taxon>Neopterygii</taxon>
        <taxon>Teleostei</taxon>
        <taxon>Protacanthopterygii</taxon>
        <taxon>Salmoniformes</taxon>
        <taxon>Salmonidae</taxon>
        <taxon>Salmoninae</taxon>
        <taxon>Oncorhynchus</taxon>
    </lineage>
</organism>
<evidence type="ECO:0000313" key="15">
    <source>
        <dbReference type="Proteomes" id="UP000694557"/>
    </source>
</evidence>
<dbReference type="Pfam" id="PF25398">
    <property type="entry name" value="CUX1_N"/>
    <property type="match status" value="1"/>
</dbReference>
<proteinExistence type="inferred from homology"/>
<feature type="domain" description="Cux N-terminal" evidence="13">
    <location>
        <begin position="4"/>
        <end position="110"/>
    </location>
</feature>
<evidence type="ECO:0000256" key="5">
    <source>
        <dbReference type="ARBA" id="ARBA00022692"/>
    </source>
</evidence>
<dbReference type="GO" id="GO:0000981">
    <property type="term" value="F:DNA-binding transcription factor activity, RNA polymerase II-specific"/>
    <property type="evidence" value="ECO:0007669"/>
    <property type="project" value="TreeGrafter"/>
</dbReference>
<evidence type="ECO:0000256" key="9">
    <source>
        <dbReference type="ARBA" id="ARBA00023136"/>
    </source>
</evidence>
<comment type="subcellular location">
    <subcellularLocation>
        <location evidence="1">Golgi apparatus membrane</location>
        <topology evidence="1">Single-pass type IV membrane protein</topology>
    </subcellularLocation>
</comment>
<evidence type="ECO:0000256" key="11">
    <source>
        <dbReference type="SAM" id="MobiDB-lite"/>
    </source>
</evidence>
<evidence type="ECO:0000256" key="10">
    <source>
        <dbReference type="SAM" id="Coils"/>
    </source>
</evidence>
<comment type="similarity">
    <text evidence="2">Belongs to the CASP family.</text>
</comment>
<dbReference type="PANTHER" id="PTHR14043:SF15">
    <property type="entry name" value="PROTEIN CASP"/>
    <property type="match status" value="1"/>
</dbReference>
<sequence>MAANAGSMFQYWKRFDLQQLQRELDATATQLANRQDESEQSRKKLIDQSRDFKKNTPEDVRKQVAPLLKSFQGEIDALSKRSKEAEGSFLNVYKRLIDVPDPVPVLELGQQLHLKLQRMHDIETENLKLRETLEDYNKEFAEVKNQEVTIKALKEKIRDYEQSLKNQAENLVQEKQVQLHNDYAEKERTLQESQNSMSSKLVEADHKAQALQTALETTQAELFDLKTKYDEDCTAKADEIEMVMTDLERANQVSLHPFRALVDQAVEALSRSSLEAELGAKDREMVQLVEDVQRLQASLSNSERVPAHRLHSCNYSSQLGEKLQEHADYEEDMSKPLEVLLLEKNRSLQSESSSLRIANTELSGRYADLQLEFSSAVRTSAEQKELILKLEHDLSSIQTMSSLSRPDAEGSDLTSMIDSIPEPIREATAMFTGMAPQGELPQGQMDSLLSIISSQRERFRSRNQELEAVREQPLQVSERVTFETLFARTPLTS</sequence>
<evidence type="ECO:0000259" key="12">
    <source>
        <dbReference type="Pfam" id="PF08172"/>
    </source>
</evidence>
<protein>
    <recommendedName>
        <fullName evidence="3">Protein CASP</fullName>
    </recommendedName>
</protein>
<dbReference type="GO" id="GO:0000977">
    <property type="term" value="F:RNA polymerase II transcription regulatory region sequence-specific DNA binding"/>
    <property type="evidence" value="ECO:0007669"/>
    <property type="project" value="TreeGrafter"/>
</dbReference>
<dbReference type="InterPro" id="IPR057476">
    <property type="entry name" value="Cux_N"/>
</dbReference>
<gene>
    <name evidence="14" type="primary">CUX1</name>
</gene>
<feature type="region of interest" description="Disordered" evidence="11">
    <location>
        <begin position="31"/>
        <end position="57"/>
    </location>
</feature>
<feature type="compositionally biased region" description="Basic and acidic residues" evidence="11">
    <location>
        <begin position="34"/>
        <end position="57"/>
    </location>
</feature>
<dbReference type="GO" id="GO:0005634">
    <property type="term" value="C:nucleus"/>
    <property type="evidence" value="ECO:0007669"/>
    <property type="project" value="TreeGrafter"/>
</dbReference>
<feature type="coiled-coil region" evidence="10">
    <location>
        <begin position="201"/>
        <end position="228"/>
    </location>
</feature>
<keyword evidence="15" id="KW-1185">Reference proteome</keyword>
<evidence type="ECO:0000256" key="7">
    <source>
        <dbReference type="ARBA" id="ARBA00023034"/>
    </source>
</evidence>
<dbReference type="GeneTree" id="ENSGT00940000159751"/>
<keyword evidence="4" id="KW-0813">Transport</keyword>
<evidence type="ECO:0000256" key="6">
    <source>
        <dbReference type="ARBA" id="ARBA00022989"/>
    </source>
</evidence>
<evidence type="ECO:0000259" key="13">
    <source>
        <dbReference type="Pfam" id="PF25398"/>
    </source>
</evidence>